<dbReference type="PANTHER" id="PTHR44167">
    <property type="entry name" value="OVARIAN-SPECIFIC SERINE/THREONINE-PROTEIN KINASE LOK-RELATED"/>
    <property type="match status" value="1"/>
</dbReference>
<dbReference type="OrthoDB" id="5979581at2759"/>
<sequence length="254" mass="28620">MPSVLGVGHILKGKLSVYTITKQLRQSIWLATSRNQETVVIKIVGHFRLKNESNVLNRFQNRAPLRPLIDEIEDPSNPPALVLEYRLTRPETRYVIRNVVEAVKSLHEDGFVHTDIKPDNVLINYGHADIRFSDVKLGDCGSTVHRDSGHAKDGHLIGAPIFRSPEAQLRLPWDTATDIWSIGAMAKIADEDTLAVLVYAMEGVTHGMMKPFQYISEWEISREDKAFILKIMKLISYTSIGFDIADALLVRFSS</sequence>
<dbReference type="GO" id="GO:0005634">
    <property type="term" value="C:nucleus"/>
    <property type="evidence" value="ECO:0007669"/>
    <property type="project" value="TreeGrafter"/>
</dbReference>
<dbReference type="GO" id="GO:0044773">
    <property type="term" value="P:mitotic DNA damage checkpoint signaling"/>
    <property type="evidence" value="ECO:0007669"/>
    <property type="project" value="TreeGrafter"/>
</dbReference>
<dbReference type="InterPro" id="IPR011009">
    <property type="entry name" value="Kinase-like_dom_sf"/>
</dbReference>
<gene>
    <name evidence="2" type="ORF">K504DRAFT_517152</name>
</gene>
<dbReference type="PANTHER" id="PTHR44167:SF30">
    <property type="entry name" value="PHOSPHORYLASE KINASE"/>
    <property type="match status" value="1"/>
</dbReference>
<dbReference type="Gene3D" id="1.10.510.10">
    <property type="entry name" value="Transferase(Phosphotransferase) domain 1"/>
    <property type="match status" value="1"/>
</dbReference>
<evidence type="ECO:0000313" key="3">
    <source>
        <dbReference type="Proteomes" id="UP000799428"/>
    </source>
</evidence>
<feature type="domain" description="Protein kinase" evidence="1">
    <location>
        <begin position="1"/>
        <end position="254"/>
    </location>
</feature>
<dbReference type="AlphaFoldDB" id="A0A6G1KK72"/>
<accession>A0A6G1KK72</accession>
<evidence type="ECO:0000259" key="1">
    <source>
        <dbReference type="PROSITE" id="PS50011"/>
    </source>
</evidence>
<reference evidence="2" key="1">
    <citation type="journal article" date="2020" name="Stud. Mycol.">
        <title>101 Dothideomycetes genomes: a test case for predicting lifestyles and emergence of pathogens.</title>
        <authorList>
            <person name="Haridas S."/>
            <person name="Albert R."/>
            <person name="Binder M."/>
            <person name="Bloem J."/>
            <person name="Labutti K."/>
            <person name="Salamov A."/>
            <person name="Andreopoulos B."/>
            <person name="Baker S."/>
            <person name="Barry K."/>
            <person name="Bills G."/>
            <person name="Bluhm B."/>
            <person name="Cannon C."/>
            <person name="Castanera R."/>
            <person name="Culley D."/>
            <person name="Daum C."/>
            <person name="Ezra D."/>
            <person name="Gonzalez J."/>
            <person name="Henrissat B."/>
            <person name="Kuo A."/>
            <person name="Liang C."/>
            <person name="Lipzen A."/>
            <person name="Lutzoni F."/>
            <person name="Magnuson J."/>
            <person name="Mondo S."/>
            <person name="Nolan M."/>
            <person name="Ohm R."/>
            <person name="Pangilinan J."/>
            <person name="Park H.-J."/>
            <person name="Ramirez L."/>
            <person name="Alfaro M."/>
            <person name="Sun H."/>
            <person name="Tritt A."/>
            <person name="Yoshinaga Y."/>
            <person name="Zwiers L.-H."/>
            <person name="Turgeon B."/>
            <person name="Goodwin S."/>
            <person name="Spatafora J."/>
            <person name="Crous P."/>
            <person name="Grigoriev I."/>
        </authorList>
    </citation>
    <scope>NUCLEOTIDE SEQUENCE</scope>
    <source>
        <strain evidence="2">CBS 279.74</strain>
    </source>
</reference>
<organism evidence="2 3">
    <name type="scientific">Pleomassaria siparia CBS 279.74</name>
    <dbReference type="NCBI Taxonomy" id="1314801"/>
    <lineage>
        <taxon>Eukaryota</taxon>
        <taxon>Fungi</taxon>
        <taxon>Dikarya</taxon>
        <taxon>Ascomycota</taxon>
        <taxon>Pezizomycotina</taxon>
        <taxon>Dothideomycetes</taxon>
        <taxon>Pleosporomycetidae</taxon>
        <taxon>Pleosporales</taxon>
        <taxon>Pleomassariaceae</taxon>
        <taxon>Pleomassaria</taxon>
    </lineage>
</organism>
<dbReference type="GO" id="GO:0005524">
    <property type="term" value="F:ATP binding"/>
    <property type="evidence" value="ECO:0007669"/>
    <property type="project" value="InterPro"/>
</dbReference>
<evidence type="ECO:0000313" key="2">
    <source>
        <dbReference type="EMBL" id="KAF2713190.1"/>
    </source>
</evidence>
<dbReference type="GO" id="GO:0004674">
    <property type="term" value="F:protein serine/threonine kinase activity"/>
    <property type="evidence" value="ECO:0007669"/>
    <property type="project" value="TreeGrafter"/>
</dbReference>
<keyword evidence="3" id="KW-1185">Reference proteome</keyword>
<keyword evidence="2" id="KW-0418">Kinase</keyword>
<protein>
    <submittedName>
        <fullName evidence="2">Kinase-like protein</fullName>
    </submittedName>
</protein>
<keyword evidence="2" id="KW-0808">Transferase</keyword>
<dbReference type="Proteomes" id="UP000799428">
    <property type="component" value="Unassembled WGS sequence"/>
</dbReference>
<dbReference type="SUPFAM" id="SSF56112">
    <property type="entry name" value="Protein kinase-like (PK-like)"/>
    <property type="match status" value="1"/>
</dbReference>
<dbReference type="SMART" id="SM00220">
    <property type="entry name" value="S_TKc"/>
    <property type="match status" value="1"/>
</dbReference>
<name>A0A6G1KK72_9PLEO</name>
<dbReference type="Pfam" id="PF00069">
    <property type="entry name" value="Pkinase"/>
    <property type="match status" value="1"/>
</dbReference>
<proteinExistence type="predicted"/>
<dbReference type="PROSITE" id="PS00108">
    <property type="entry name" value="PROTEIN_KINASE_ST"/>
    <property type="match status" value="1"/>
</dbReference>
<dbReference type="InterPro" id="IPR000719">
    <property type="entry name" value="Prot_kinase_dom"/>
</dbReference>
<dbReference type="PROSITE" id="PS50011">
    <property type="entry name" value="PROTEIN_KINASE_DOM"/>
    <property type="match status" value="1"/>
</dbReference>
<dbReference type="InterPro" id="IPR008271">
    <property type="entry name" value="Ser/Thr_kinase_AS"/>
</dbReference>
<dbReference type="EMBL" id="MU005765">
    <property type="protein sequence ID" value="KAF2713190.1"/>
    <property type="molecule type" value="Genomic_DNA"/>
</dbReference>